<organism evidence="3 4">
    <name type="scientific">Eucalyptus globulus</name>
    <name type="common">Tasmanian blue gum</name>
    <dbReference type="NCBI Taxonomy" id="34317"/>
    <lineage>
        <taxon>Eukaryota</taxon>
        <taxon>Viridiplantae</taxon>
        <taxon>Streptophyta</taxon>
        <taxon>Embryophyta</taxon>
        <taxon>Tracheophyta</taxon>
        <taxon>Spermatophyta</taxon>
        <taxon>Magnoliopsida</taxon>
        <taxon>eudicotyledons</taxon>
        <taxon>Gunneridae</taxon>
        <taxon>Pentapetalae</taxon>
        <taxon>rosids</taxon>
        <taxon>malvids</taxon>
        <taxon>Myrtales</taxon>
        <taxon>Myrtaceae</taxon>
        <taxon>Myrtoideae</taxon>
        <taxon>Eucalypteae</taxon>
        <taxon>Eucalyptus</taxon>
    </lineage>
</organism>
<comment type="caution">
    <text evidence="3">The sequence shown here is derived from an EMBL/GenBank/DDBJ whole genome shotgun (WGS) entry which is preliminary data.</text>
</comment>
<evidence type="ECO:0000313" key="3">
    <source>
        <dbReference type="EMBL" id="KAL3739291.1"/>
    </source>
</evidence>
<protein>
    <submittedName>
        <fullName evidence="3">Uncharacterized protein</fullName>
    </submittedName>
</protein>
<feature type="region of interest" description="Disordered" evidence="1">
    <location>
        <begin position="44"/>
        <end position="96"/>
    </location>
</feature>
<accession>A0ABD3KHC0</accession>
<dbReference type="AlphaFoldDB" id="A0ABD3KHC0"/>
<feature type="compositionally biased region" description="Pro residues" evidence="1">
    <location>
        <begin position="49"/>
        <end position="83"/>
    </location>
</feature>
<dbReference type="Proteomes" id="UP001634007">
    <property type="component" value="Unassembled WGS sequence"/>
</dbReference>
<keyword evidence="2" id="KW-1133">Transmembrane helix</keyword>
<reference evidence="3 4" key="1">
    <citation type="submission" date="2024-11" db="EMBL/GenBank/DDBJ databases">
        <title>Chromosome-level genome assembly of Eucalyptus globulus Labill. provides insights into its genome evolution.</title>
        <authorList>
            <person name="Li X."/>
        </authorList>
    </citation>
    <scope>NUCLEOTIDE SEQUENCE [LARGE SCALE GENOMIC DNA]</scope>
    <source>
        <strain evidence="3">CL2024</strain>
        <tissue evidence="3">Fresh tender leaves</tissue>
    </source>
</reference>
<evidence type="ECO:0000313" key="4">
    <source>
        <dbReference type="Proteomes" id="UP001634007"/>
    </source>
</evidence>
<keyword evidence="4" id="KW-1185">Reference proteome</keyword>
<evidence type="ECO:0000256" key="2">
    <source>
        <dbReference type="SAM" id="Phobius"/>
    </source>
</evidence>
<sequence length="96" mass="10597">MRYVVFVSLPMVILFVILCFLCYRLGKRRGQEEGQDVTAQQLATANGIPMPPSAPGYPPPPLPPAGYPRPPPQYFPSPSPQNPTAPYIKQQHGTSY</sequence>
<evidence type="ECO:0000256" key="1">
    <source>
        <dbReference type="SAM" id="MobiDB-lite"/>
    </source>
</evidence>
<proteinExistence type="predicted"/>
<keyword evidence="2" id="KW-0812">Transmembrane</keyword>
<dbReference type="EMBL" id="JBJKBG010000005">
    <property type="protein sequence ID" value="KAL3739291.1"/>
    <property type="molecule type" value="Genomic_DNA"/>
</dbReference>
<name>A0ABD3KHC0_EUCGL</name>
<gene>
    <name evidence="3" type="ORF">ACJRO7_020663</name>
</gene>
<keyword evidence="2" id="KW-0472">Membrane</keyword>
<feature type="transmembrane region" description="Helical" evidence="2">
    <location>
        <begin position="6"/>
        <end position="23"/>
    </location>
</feature>